<sequence length="201" mass="21740">MSKNPETLSCGRTLDQLSDYLDAGRQPADPYIDTCAECQAALHALEQLNALTSELVDQDSREQSEADADWLGSIFSNIAFEARSGRSIPIDPVLPEAAGPGDELSQTEGAVISLIRAAGDELDNAMIGRCRLEGDVTEPGAEIRVDIRVTALWGAPLQRLAKELRRKIYAALALHTQLTISGIDIAIIDIQRAEELGDDNQ</sequence>
<evidence type="ECO:0008006" key="3">
    <source>
        <dbReference type="Google" id="ProtNLM"/>
    </source>
</evidence>
<evidence type="ECO:0000313" key="1">
    <source>
        <dbReference type="EMBL" id="MDR6269284.1"/>
    </source>
</evidence>
<dbReference type="RefSeq" id="WP_296364389.1">
    <property type="nucleotide sequence ID" value="NZ_BAAAHY010000001.1"/>
</dbReference>
<dbReference type="EMBL" id="JAVDQF010000001">
    <property type="protein sequence ID" value="MDR6269284.1"/>
    <property type="molecule type" value="Genomic_DNA"/>
</dbReference>
<comment type="caution">
    <text evidence="1">The sequence shown here is derived from an EMBL/GenBank/DDBJ whole genome shotgun (WGS) entry which is preliminary data.</text>
</comment>
<reference evidence="1 2" key="1">
    <citation type="submission" date="2023-07" db="EMBL/GenBank/DDBJ databases">
        <title>Sequencing the genomes of 1000 actinobacteria strains.</title>
        <authorList>
            <person name="Klenk H.-P."/>
        </authorList>
    </citation>
    <scope>NUCLEOTIDE SEQUENCE [LARGE SCALE GENOMIC DNA]</scope>
    <source>
        <strain evidence="1 2">DSM 14555</strain>
    </source>
</reference>
<protein>
    <recommendedName>
        <fullName evidence="3">Asp23/Gls24 family envelope stress response protein</fullName>
    </recommendedName>
</protein>
<evidence type="ECO:0000313" key="2">
    <source>
        <dbReference type="Proteomes" id="UP001185069"/>
    </source>
</evidence>
<proteinExistence type="predicted"/>
<dbReference type="Proteomes" id="UP001185069">
    <property type="component" value="Unassembled WGS sequence"/>
</dbReference>
<keyword evidence="2" id="KW-1185">Reference proteome</keyword>
<organism evidence="1 2">
    <name type="scientific">Arthrobacter russicus</name>
    <dbReference type="NCBI Taxonomy" id="172040"/>
    <lineage>
        <taxon>Bacteria</taxon>
        <taxon>Bacillati</taxon>
        <taxon>Actinomycetota</taxon>
        <taxon>Actinomycetes</taxon>
        <taxon>Micrococcales</taxon>
        <taxon>Micrococcaceae</taxon>
        <taxon>Arthrobacter</taxon>
    </lineage>
</organism>
<name>A0ABU1JA34_9MICC</name>
<accession>A0ABU1JA34</accession>
<gene>
    <name evidence="1" type="ORF">JOE69_001522</name>
</gene>